<dbReference type="SUPFAM" id="SSF50249">
    <property type="entry name" value="Nucleic acid-binding proteins"/>
    <property type="match status" value="1"/>
</dbReference>
<name>A0A1V3SV74_9BACT</name>
<evidence type="ECO:0000313" key="6">
    <source>
        <dbReference type="Proteomes" id="UP000188586"/>
    </source>
</evidence>
<dbReference type="PROSITE" id="PS50935">
    <property type="entry name" value="SSB"/>
    <property type="match status" value="1"/>
</dbReference>
<comment type="caution">
    <text evidence="2">Lacks conserved residue(s) required for the propagation of feature annotation.</text>
</comment>
<dbReference type="AlphaFoldDB" id="A0A1V3SV74"/>
<dbReference type="InterPro" id="IPR012340">
    <property type="entry name" value="NA-bd_OB-fold"/>
</dbReference>
<reference evidence="5 6" key="1">
    <citation type="submission" date="2016-11" db="EMBL/GenBank/DDBJ databases">
        <title>Comparative genomics of co-occurring bacteria in distinct bioleaching systems unravels niche-specific adaptation.</title>
        <authorList>
            <person name="Zhang X."/>
            <person name="Liu X."/>
            <person name="Yin H."/>
        </authorList>
    </citation>
    <scope>NUCLEOTIDE SEQUENCE [LARGE SCALE GENOMIC DNA]</scope>
    <source>
        <strain evidence="5 6">DX</strain>
    </source>
</reference>
<feature type="region of interest" description="Disordered" evidence="4">
    <location>
        <begin position="102"/>
        <end position="125"/>
    </location>
</feature>
<dbReference type="HAMAP" id="MF_00984">
    <property type="entry name" value="SSB"/>
    <property type="match status" value="1"/>
</dbReference>
<sequence length="125" mass="13952">MGSYNRVILMGNLTREPEMRVTAGGMNVGSFALAVNELSRDDKENVSYIDCVAFGKLADVTSELLTKGMPIHVEGRLRQNRWEQDGQKRSKIVVVVDRLDFVGPKKDDGDMGEAEEPETEQTDTF</sequence>
<dbReference type="CDD" id="cd04496">
    <property type="entry name" value="SSB_OBF"/>
    <property type="match status" value="1"/>
</dbReference>
<dbReference type="EMBL" id="MPOJ01000010">
    <property type="protein sequence ID" value="OOH72766.1"/>
    <property type="molecule type" value="Genomic_DNA"/>
</dbReference>
<evidence type="ECO:0000256" key="4">
    <source>
        <dbReference type="SAM" id="MobiDB-lite"/>
    </source>
</evidence>
<dbReference type="Gene3D" id="2.40.50.140">
    <property type="entry name" value="Nucleic acid-binding proteins"/>
    <property type="match status" value="1"/>
</dbReference>
<gene>
    <name evidence="5" type="ORF">BOX24_05100</name>
</gene>
<dbReference type="Pfam" id="PF00436">
    <property type="entry name" value="SSB"/>
    <property type="match status" value="1"/>
</dbReference>
<dbReference type="InterPro" id="IPR000424">
    <property type="entry name" value="Primosome_PriB/ssb"/>
</dbReference>
<organism evidence="5 6">
    <name type="scientific">Leptospirillum ferriphilum</name>
    <dbReference type="NCBI Taxonomy" id="178606"/>
    <lineage>
        <taxon>Bacteria</taxon>
        <taxon>Pseudomonadati</taxon>
        <taxon>Nitrospirota</taxon>
        <taxon>Nitrospiria</taxon>
        <taxon>Nitrospirales</taxon>
        <taxon>Nitrospiraceae</taxon>
        <taxon>Leptospirillum</taxon>
    </lineage>
</organism>
<comment type="caution">
    <text evidence="5">The sequence shown here is derived from an EMBL/GenBank/DDBJ whole genome shotgun (WGS) entry which is preliminary data.</text>
</comment>
<feature type="compositionally biased region" description="Acidic residues" evidence="4">
    <location>
        <begin position="110"/>
        <end position="125"/>
    </location>
</feature>
<dbReference type="InterPro" id="IPR011344">
    <property type="entry name" value="ssDNA-bd"/>
</dbReference>
<protein>
    <recommendedName>
        <fullName evidence="2 3">Single-stranded DNA-binding protein</fullName>
        <shortName evidence="2">SSB</shortName>
    </recommendedName>
</protein>
<evidence type="ECO:0000256" key="3">
    <source>
        <dbReference type="PIRNR" id="PIRNR002070"/>
    </source>
</evidence>
<evidence type="ECO:0000256" key="1">
    <source>
        <dbReference type="ARBA" id="ARBA00023125"/>
    </source>
</evidence>
<evidence type="ECO:0000313" key="5">
    <source>
        <dbReference type="EMBL" id="OOH72766.1"/>
    </source>
</evidence>
<dbReference type="GO" id="GO:0009295">
    <property type="term" value="C:nucleoid"/>
    <property type="evidence" value="ECO:0007669"/>
    <property type="project" value="TreeGrafter"/>
</dbReference>
<dbReference type="PIRSF" id="PIRSF002070">
    <property type="entry name" value="SSB"/>
    <property type="match status" value="1"/>
</dbReference>
<dbReference type="RefSeq" id="WP_077303771.1">
    <property type="nucleotide sequence ID" value="NZ_JBPKCJ010000001.1"/>
</dbReference>
<dbReference type="PANTHER" id="PTHR10302:SF27">
    <property type="entry name" value="SINGLE-STRANDED DNA-BINDING PROTEIN"/>
    <property type="match status" value="1"/>
</dbReference>
<dbReference type="GO" id="GO:0006260">
    <property type="term" value="P:DNA replication"/>
    <property type="evidence" value="ECO:0007669"/>
    <property type="project" value="InterPro"/>
</dbReference>
<comment type="subunit">
    <text evidence="2">Homotetramer.</text>
</comment>
<dbReference type="NCBIfam" id="TIGR00621">
    <property type="entry name" value="ssb"/>
    <property type="match status" value="1"/>
</dbReference>
<dbReference type="Proteomes" id="UP000188586">
    <property type="component" value="Unassembled WGS sequence"/>
</dbReference>
<evidence type="ECO:0000256" key="2">
    <source>
        <dbReference type="HAMAP-Rule" id="MF_00984"/>
    </source>
</evidence>
<accession>A0A1V3SV74</accession>
<dbReference type="GO" id="GO:0003697">
    <property type="term" value="F:single-stranded DNA binding"/>
    <property type="evidence" value="ECO:0007669"/>
    <property type="project" value="UniProtKB-UniRule"/>
</dbReference>
<proteinExistence type="inferred from homology"/>
<keyword evidence="1 2" id="KW-0238">DNA-binding</keyword>
<dbReference type="PANTHER" id="PTHR10302">
    <property type="entry name" value="SINGLE-STRANDED DNA-BINDING PROTEIN"/>
    <property type="match status" value="1"/>
</dbReference>